<feature type="compositionally biased region" description="Polar residues" evidence="7">
    <location>
        <begin position="338"/>
        <end position="355"/>
    </location>
</feature>
<evidence type="ECO:0000256" key="5">
    <source>
        <dbReference type="ARBA" id="ARBA00049534"/>
    </source>
</evidence>
<feature type="compositionally biased region" description="Low complexity" evidence="7">
    <location>
        <begin position="474"/>
        <end position="491"/>
    </location>
</feature>
<comment type="catalytic activity">
    <reaction evidence="5">
        <text>L-glutamine + H2O = L-glutamate + NH4(+)</text>
        <dbReference type="Rhea" id="RHEA:15889"/>
        <dbReference type="ChEBI" id="CHEBI:15377"/>
        <dbReference type="ChEBI" id="CHEBI:28938"/>
        <dbReference type="ChEBI" id="CHEBI:29985"/>
        <dbReference type="ChEBI" id="CHEBI:58359"/>
        <dbReference type="EC" id="3.5.1.2"/>
    </reaction>
</comment>
<dbReference type="STRING" id="1054147.F4PLX6"/>
<feature type="region of interest" description="Disordered" evidence="7">
    <location>
        <begin position="334"/>
        <end position="877"/>
    </location>
</feature>
<feature type="compositionally biased region" description="Low complexity" evidence="7">
    <location>
        <begin position="134"/>
        <end position="144"/>
    </location>
</feature>
<dbReference type="OrthoDB" id="19092at2759"/>
<feature type="compositionally biased region" description="Low complexity" evidence="7">
    <location>
        <begin position="204"/>
        <end position="219"/>
    </location>
</feature>
<feature type="compositionally biased region" description="Polar residues" evidence="7">
    <location>
        <begin position="170"/>
        <end position="187"/>
    </location>
</feature>
<dbReference type="KEGG" id="dfa:DFA_05663"/>
<proteinExistence type="inferred from homology"/>
<dbReference type="InterPro" id="IPR012338">
    <property type="entry name" value="Beta-lactam/transpept-like"/>
</dbReference>
<evidence type="ECO:0000256" key="4">
    <source>
        <dbReference type="ARBA" id="ARBA00022801"/>
    </source>
</evidence>
<protein>
    <recommendedName>
        <fullName evidence="2">glutaminase</fullName>
        <ecNumber evidence="2">3.5.1.2</ecNumber>
    </recommendedName>
</protein>
<feature type="compositionally biased region" description="Basic and acidic residues" evidence="7">
    <location>
        <begin position="440"/>
        <end position="450"/>
    </location>
</feature>
<feature type="domain" description="SH3" evidence="8">
    <location>
        <begin position="300"/>
        <end position="361"/>
    </location>
</feature>
<gene>
    <name evidence="9" type="ORF">DFA_05663</name>
</gene>
<dbReference type="AlphaFoldDB" id="F4PLX6"/>
<dbReference type="SUPFAM" id="SSF56601">
    <property type="entry name" value="beta-lactamase/transpeptidase-like"/>
    <property type="match status" value="1"/>
</dbReference>
<dbReference type="Gene3D" id="3.40.710.10">
    <property type="entry name" value="DD-peptidase/beta-lactamase superfamily"/>
    <property type="match status" value="1"/>
</dbReference>
<feature type="compositionally biased region" description="Acidic residues" evidence="7">
    <location>
        <begin position="464"/>
        <end position="473"/>
    </location>
</feature>
<keyword evidence="10" id="KW-1185">Reference proteome</keyword>
<feature type="compositionally biased region" description="Polar residues" evidence="7">
    <location>
        <begin position="492"/>
        <end position="509"/>
    </location>
</feature>
<evidence type="ECO:0000259" key="8">
    <source>
        <dbReference type="PROSITE" id="PS50002"/>
    </source>
</evidence>
<evidence type="ECO:0000256" key="6">
    <source>
        <dbReference type="PROSITE-ProRule" id="PRU00192"/>
    </source>
</evidence>
<dbReference type="RefSeq" id="XP_004361381.1">
    <property type="nucleotide sequence ID" value="XM_004361324.1"/>
</dbReference>
<sequence>MATKILNLFTNKSSSSPNKNNSSNNTPTKTNNNSNTPSSPSSPIPSENTTTIIESNPPNSETITIVENIDVVEPQPPPPLATPKTGIRKPGGLNFMVDELKGKLSNRKTTSFSPKEVETALSSPSGTQEEPIKSTSLSSSSSSSVPPPQPSSFVTAKISSKPAPAARNPLNRSQSQSTSQDTPLSYNPFQPLQPKQTPPPPTPVERQQQQQAQQQQQQQPPQPQPPQQQSQPQPPSQTSSLNSSSNSIQKEMSPNPKGKDQNASGEGAGSRITSLFKKPLKKITAITGLTQGSDSHDKHAGKPRAQVLYDFDTDQQGELALKTGEIIVINQKDPSGWWQGTNPNTGAQGWFSNTFVEELPQSSTSSTMSPSKESSKDNKSSSKPSAPPPSSSSGPQYGTVELKLQAIKPETPKLEHKRKPGAARGRKLPSRARASYLLDPNERAERDKLRAGFYSVSPLRKEDFPDEDDDSYEDSSSNGGSSLNTSVGNSSPTLTGSRSFITSSAGNTIEQEEEVAVVSSTPTPTSPPIAAADKPKPPPPKRNIAPLQLSSDNVPPETQTTESTENSNNTSTTSPLSSSSGTISPPPPQPAKVMKLKPKPSAPPRNPEMKLSSDTTVTSPTPSSPPPPLANVEEEKEKEKEKEKEVVAEKTSSSVAAPPPQNQPKPPAPGMVKLKPMVKVAAKPPPAAAGSQPPTPGEPSDAPKKILVPLKRTTTFDGDSMTPKNEDKPSEPIKPLLKPVVKPRVEGDSGGSTVAAAPAQAASAPPPMKPKVAPRKEPSSPPTTSAGASASAPAPQHNRVPSSSSSNPTTPVTSSPPAASPVSSSPPQNSASGPPPPALKKISPTVPRRALTTSSEEQASGTPADKAPTGGEKESKESLYNRITSILPDICKQVESMSTPLSTFQHQLPPLSQSFFSARAYSVLGSDKDFSYGSQERPRIPLFQSVWPFIFTLLCEDLGSDEIDKSIGSNLPENDTIPYNENKKAHNPFCTGGALVESNLYSSKYPSPAYRISQVLSTIDKIIKGGVSCDMGSYLSQKNETSDEVATAHLLKSVGLLKSPEDILDFYYQLNSIHLDVSQISQLTTTLASLGISPINQSKFANQSNVKKCLEVLKNCDTIMNELDGNQCNNGVEMITLGSKSGVLMVIIPQVMGITLCTHGNNDRNEKHIQFCKLLKQQINSL</sequence>
<feature type="compositionally biased region" description="Polar residues" evidence="7">
    <location>
        <begin position="56"/>
        <end position="65"/>
    </location>
</feature>
<dbReference type="InterPro" id="IPR036028">
    <property type="entry name" value="SH3-like_dom_sf"/>
</dbReference>
<keyword evidence="4" id="KW-0378">Hydrolase</keyword>
<feature type="compositionally biased region" description="Pro residues" evidence="7">
    <location>
        <begin position="683"/>
        <end position="697"/>
    </location>
</feature>
<dbReference type="SUPFAM" id="SSF50044">
    <property type="entry name" value="SH3-domain"/>
    <property type="match status" value="1"/>
</dbReference>
<feature type="compositionally biased region" description="Low complexity" evidence="7">
    <location>
        <begin position="10"/>
        <end position="55"/>
    </location>
</feature>
<dbReference type="PROSITE" id="PS50002">
    <property type="entry name" value="SH3"/>
    <property type="match status" value="1"/>
</dbReference>
<organism evidence="9 10">
    <name type="scientific">Cavenderia fasciculata</name>
    <name type="common">Slime mold</name>
    <name type="synonym">Dictyostelium fasciculatum</name>
    <dbReference type="NCBI Taxonomy" id="261658"/>
    <lineage>
        <taxon>Eukaryota</taxon>
        <taxon>Amoebozoa</taxon>
        <taxon>Evosea</taxon>
        <taxon>Eumycetozoa</taxon>
        <taxon>Dictyostelia</taxon>
        <taxon>Acytosteliales</taxon>
        <taxon>Cavenderiaceae</taxon>
        <taxon>Cavenderia</taxon>
    </lineage>
</organism>
<dbReference type="GO" id="GO:0006541">
    <property type="term" value="P:glutamine metabolic process"/>
    <property type="evidence" value="ECO:0007669"/>
    <property type="project" value="InterPro"/>
</dbReference>
<feature type="compositionally biased region" description="Low complexity" evidence="7">
    <location>
        <begin position="516"/>
        <end position="532"/>
    </location>
</feature>
<feature type="compositionally biased region" description="Polar residues" evidence="7">
    <location>
        <begin position="240"/>
        <end position="252"/>
    </location>
</feature>
<dbReference type="InterPro" id="IPR001452">
    <property type="entry name" value="SH3_domain"/>
</dbReference>
<comment type="similarity">
    <text evidence="1">Belongs to the glutaminase family.</text>
</comment>
<dbReference type="Pfam" id="PF04960">
    <property type="entry name" value="Glutaminase"/>
    <property type="match status" value="1"/>
</dbReference>
<evidence type="ECO:0000313" key="9">
    <source>
        <dbReference type="EMBL" id="EGG23530.1"/>
    </source>
</evidence>
<accession>F4PLX6</accession>
<feature type="compositionally biased region" description="Basic residues" evidence="7">
    <location>
        <begin position="415"/>
        <end position="430"/>
    </location>
</feature>
<reference evidence="10" key="1">
    <citation type="journal article" date="2011" name="Genome Res.">
        <title>Phylogeny-wide analysis of social amoeba genomes highlights ancient origins for complex intercellular communication.</title>
        <authorList>
            <person name="Heidel A.J."/>
            <person name="Lawal H.M."/>
            <person name="Felder M."/>
            <person name="Schilde C."/>
            <person name="Helps N.R."/>
            <person name="Tunggal B."/>
            <person name="Rivero F."/>
            <person name="John U."/>
            <person name="Schleicher M."/>
            <person name="Eichinger L."/>
            <person name="Platzer M."/>
            <person name="Noegel A.A."/>
            <person name="Schaap P."/>
            <person name="Gloeckner G."/>
        </authorList>
    </citation>
    <scope>NUCLEOTIDE SEQUENCE [LARGE SCALE GENOMIC DNA]</scope>
    <source>
        <strain evidence="10">SH3</strain>
    </source>
</reference>
<feature type="compositionally biased region" description="Low complexity" evidence="7">
    <location>
        <begin position="555"/>
        <end position="583"/>
    </location>
</feature>
<feature type="compositionally biased region" description="Basic and acidic residues" evidence="7">
    <location>
        <begin position="633"/>
        <end position="648"/>
    </location>
</feature>
<dbReference type="Proteomes" id="UP000007797">
    <property type="component" value="Unassembled WGS sequence"/>
</dbReference>
<keyword evidence="3 6" id="KW-0728">SH3 domain</keyword>
<feature type="compositionally biased region" description="Low complexity" evidence="7">
    <location>
        <begin position="227"/>
        <end position="239"/>
    </location>
</feature>
<evidence type="ECO:0000256" key="2">
    <source>
        <dbReference type="ARBA" id="ARBA00012918"/>
    </source>
</evidence>
<dbReference type="Gene3D" id="2.30.30.40">
    <property type="entry name" value="SH3 Domains"/>
    <property type="match status" value="1"/>
</dbReference>
<feature type="compositionally biased region" description="Low complexity" evidence="7">
    <location>
        <begin position="671"/>
        <end position="682"/>
    </location>
</feature>
<feature type="region of interest" description="Disordered" evidence="7">
    <location>
        <begin position="1"/>
        <end position="92"/>
    </location>
</feature>
<dbReference type="InterPro" id="IPR015868">
    <property type="entry name" value="Glutaminase"/>
</dbReference>
<dbReference type="EMBL" id="GL883008">
    <property type="protein sequence ID" value="EGG23530.1"/>
    <property type="molecule type" value="Genomic_DNA"/>
</dbReference>
<evidence type="ECO:0000256" key="1">
    <source>
        <dbReference type="ARBA" id="ARBA00011076"/>
    </source>
</evidence>
<dbReference type="Pfam" id="PF00018">
    <property type="entry name" value="SH3_1"/>
    <property type="match status" value="1"/>
</dbReference>
<dbReference type="EC" id="3.5.1.2" evidence="2"/>
<evidence type="ECO:0000256" key="7">
    <source>
        <dbReference type="SAM" id="MobiDB-lite"/>
    </source>
</evidence>
<name>F4PLX6_CACFS</name>
<dbReference type="GO" id="GO:0004359">
    <property type="term" value="F:glutaminase activity"/>
    <property type="evidence" value="ECO:0007669"/>
    <property type="project" value="UniProtKB-EC"/>
</dbReference>
<dbReference type="GeneID" id="14875546"/>
<dbReference type="OMA" id="GWWEGSK"/>
<feature type="compositionally biased region" description="Low complexity" evidence="7">
    <location>
        <begin position="782"/>
        <end position="832"/>
    </location>
</feature>
<feature type="compositionally biased region" description="Low complexity" evidence="7">
    <location>
        <begin position="612"/>
        <end position="621"/>
    </location>
</feature>
<feature type="region of interest" description="Disordered" evidence="7">
    <location>
        <begin position="106"/>
        <end position="307"/>
    </location>
</feature>
<feature type="compositionally biased region" description="Low complexity" evidence="7">
    <location>
        <begin position="362"/>
        <end position="372"/>
    </location>
</feature>
<dbReference type="SMART" id="SM00326">
    <property type="entry name" value="SH3"/>
    <property type="match status" value="1"/>
</dbReference>
<feature type="compositionally biased region" description="Pro residues" evidence="7">
    <location>
        <begin position="657"/>
        <end position="669"/>
    </location>
</feature>
<evidence type="ECO:0000313" key="10">
    <source>
        <dbReference type="Proteomes" id="UP000007797"/>
    </source>
</evidence>
<feature type="compositionally biased region" description="Polar residues" evidence="7">
    <location>
        <begin position="851"/>
        <end position="861"/>
    </location>
</feature>
<evidence type="ECO:0000256" key="3">
    <source>
        <dbReference type="ARBA" id="ARBA00022443"/>
    </source>
</evidence>